<dbReference type="PROSITE" id="PS00600">
    <property type="entry name" value="AA_TRANSFER_CLASS_3"/>
    <property type="match status" value="1"/>
</dbReference>
<accession>A0ABX7ER84</accession>
<dbReference type="InterPro" id="IPR015422">
    <property type="entry name" value="PyrdxlP-dep_Trfase_small"/>
</dbReference>
<keyword evidence="8" id="KW-1185">Reference proteome</keyword>
<dbReference type="PANTHER" id="PTHR11986:SF58">
    <property type="entry name" value="LEUCINE_METHIONINE RACEMASE"/>
    <property type="match status" value="1"/>
</dbReference>
<dbReference type="Proteomes" id="UP000596351">
    <property type="component" value="Chromosome"/>
</dbReference>
<dbReference type="SUPFAM" id="SSF53383">
    <property type="entry name" value="PLP-dependent transferases"/>
    <property type="match status" value="1"/>
</dbReference>
<evidence type="ECO:0000256" key="5">
    <source>
        <dbReference type="ARBA" id="ARBA00022898"/>
    </source>
</evidence>
<sequence>MKNAEISARKNDAISRGVGMTTQIYADKAENSEIWDVEGRRYIDFAGGIAVLNTGHRHPKVVEAVKAQLDRFTHTCHQVVPYENYVALAERLNKMVPGNFEKKTIFATTGAEAVENAIKIARCATGRTAVIAFTGGFHGRTFLGMALTGKVVPYKVGFGPMMGDVFHVPFPLEMHGIDVETSLDVLDKLFKADVDPKRVAAIILEPVQGEGGFYDVPRALMKALRELCDEHGILLVADEVQTGFARTGKMFAMEHYDAVPDLTTMAKSLAGGFPLSAVTGRAELMDAPGPGGLGGTYAGNPLAIAAAHAVLDVIEEENLCDRANQLGNRLKQRLEAIRADVPHIMDIRGLGFMNAVEFKIPGTDKPNADFTNAVRLKALEKGLILLTCGVYSNVIRFLAPITIQDEVFNEALDLIEASIREVAAGV</sequence>
<dbReference type="GO" id="GO:0034386">
    <property type="term" value="F:4-aminobutyrate:2-oxoglutarate transaminase activity"/>
    <property type="evidence" value="ECO:0007669"/>
    <property type="project" value="UniProtKB-EC"/>
</dbReference>
<dbReference type="InterPro" id="IPR049704">
    <property type="entry name" value="Aminotrans_3_PPA_site"/>
</dbReference>
<organism evidence="7 8">
    <name type="scientific">Rhizobium rosettiformans</name>
    <dbReference type="NCBI Taxonomy" id="1368430"/>
    <lineage>
        <taxon>Bacteria</taxon>
        <taxon>Pseudomonadati</taxon>
        <taxon>Pseudomonadota</taxon>
        <taxon>Alphaproteobacteria</taxon>
        <taxon>Hyphomicrobiales</taxon>
        <taxon>Rhizobiaceae</taxon>
        <taxon>Rhizobium/Agrobacterium group</taxon>
        <taxon>Rhizobium</taxon>
    </lineage>
</organism>
<keyword evidence="3 7" id="KW-0032">Aminotransferase</keyword>
<dbReference type="PANTHER" id="PTHR11986">
    <property type="entry name" value="AMINOTRANSFERASE CLASS III"/>
    <property type="match status" value="1"/>
</dbReference>
<dbReference type="NCBIfam" id="TIGR00700">
    <property type="entry name" value="GABAtrnsam"/>
    <property type="match status" value="1"/>
</dbReference>
<keyword evidence="5 6" id="KW-0663">Pyridoxal phosphate</keyword>
<dbReference type="InterPro" id="IPR004632">
    <property type="entry name" value="4NH2But_aminotransferase_bac"/>
</dbReference>
<name>A0ABX7ER84_9HYPH</name>
<dbReference type="InterPro" id="IPR050103">
    <property type="entry name" value="Class-III_PLP-dep_AT"/>
</dbReference>
<evidence type="ECO:0000313" key="8">
    <source>
        <dbReference type="Proteomes" id="UP000596351"/>
    </source>
</evidence>
<evidence type="ECO:0000256" key="3">
    <source>
        <dbReference type="ARBA" id="ARBA00022576"/>
    </source>
</evidence>
<proteinExistence type="inferred from homology"/>
<dbReference type="InterPro" id="IPR015424">
    <property type="entry name" value="PyrdxlP-dep_Trfase"/>
</dbReference>
<evidence type="ECO:0000256" key="1">
    <source>
        <dbReference type="ARBA" id="ARBA00001933"/>
    </source>
</evidence>
<dbReference type="EC" id="2.6.1.19" evidence="7"/>
<reference evidence="7 8" key="1">
    <citation type="submission" date="2018-09" db="EMBL/GenBank/DDBJ databases">
        <title>Rhizobium sp. MAE2-X.</title>
        <authorList>
            <person name="Lee Y."/>
            <person name="Jeon C.O."/>
        </authorList>
    </citation>
    <scope>NUCLEOTIDE SEQUENCE [LARGE SCALE GENOMIC DNA]</scope>
    <source>
        <strain evidence="7 8">MAE2-X</strain>
    </source>
</reference>
<protein>
    <submittedName>
        <fullName evidence="7">4-aminobutyrate--2-oxoglutarate transaminase</fullName>
        <ecNumber evidence="7">2.6.1.19</ecNumber>
    </submittedName>
</protein>
<comment type="cofactor">
    <cofactor evidence="1">
        <name>pyridoxal 5'-phosphate</name>
        <dbReference type="ChEBI" id="CHEBI:597326"/>
    </cofactor>
</comment>
<dbReference type="EMBL" id="CP032405">
    <property type="protein sequence ID" value="QRF50554.1"/>
    <property type="molecule type" value="Genomic_DNA"/>
</dbReference>
<dbReference type="InterPro" id="IPR005814">
    <property type="entry name" value="Aminotrans_3"/>
</dbReference>
<dbReference type="Gene3D" id="3.90.1150.10">
    <property type="entry name" value="Aspartate Aminotransferase, domain 1"/>
    <property type="match status" value="1"/>
</dbReference>
<dbReference type="RefSeq" id="WP_203018104.1">
    <property type="nucleotide sequence ID" value="NZ_CP032405.1"/>
</dbReference>
<evidence type="ECO:0000313" key="7">
    <source>
        <dbReference type="EMBL" id="QRF50554.1"/>
    </source>
</evidence>
<dbReference type="Gene3D" id="3.40.640.10">
    <property type="entry name" value="Type I PLP-dependent aspartate aminotransferase-like (Major domain)"/>
    <property type="match status" value="1"/>
</dbReference>
<dbReference type="NCBIfam" id="NF005692">
    <property type="entry name" value="PRK07495.1"/>
    <property type="match status" value="1"/>
</dbReference>
<evidence type="ECO:0000256" key="2">
    <source>
        <dbReference type="ARBA" id="ARBA00008954"/>
    </source>
</evidence>
<dbReference type="Pfam" id="PF00202">
    <property type="entry name" value="Aminotran_3"/>
    <property type="match status" value="1"/>
</dbReference>
<dbReference type="CDD" id="cd00610">
    <property type="entry name" value="OAT_like"/>
    <property type="match status" value="1"/>
</dbReference>
<dbReference type="InterPro" id="IPR015421">
    <property type="entry name" value="PyrdxlP-dep_Trfase_major"/>
</dbReference>
<keyword evidence="4 7" id="KW-0808">Transferase</keyword>
<evidence type="ECO:0000256" key="6">
    <source>
        <dbReference type="RuleBase" id="RU003560"/>
    </source>
</evidence>
<gene>
    <name evidence="7" type="ORF">D4A92_03390</name>
</gene>
<evidence type="ECO:0000256" key="4">
    <source>
        <dbReference type="ARBA" id="ARBA00022679"/>
    </source>
</evidence>
<comment type="similarity">
    <text evidence="2 6">Belongs to the class-III pyridoxal-phosphate-dependent aminotransferase family.</text>
</comment>
<dbReference type="PIRSF" id="PIRSF000521">
    <property type="entry name" value="Transaminase_4ab_Lys_Orn"/>
    <property type="match status" value="1"/>
</dbReference>